<comment type="caution">
    <text evidence="1">The sequence shown here is derived from an EMBL/GenBank/DDBJ whole genome shotgun (WGS) entry which is preliminary data.</text>
</comment>
<feature type="non-terminal residue" evidence="1">
    <location>
        <position position="1"/>
    </location>
</feature>
<keyword evidence="2" id="KW-1185">Reference proteome</keyword>
<proteinExistence type="predicted"/>
<accession>A0A811UJ91</accession>
<evidence type="ECO:0000313" key="1">
    <source>
        <dbReference type="EMBL" id="CAD6998884.1"/>
    </source>
</evidence>
<dbReference type="EMBL" id="CAJHJT010000012">
    <property type="protein sequence ID" value="CAD6998884.1"/>
    <property type="molecule type" value="Genomic_DNA"/>
</dbReference>
<gene>
    <name evidence="1" type="ORF">CCAP1982_LOCUS7431</name>
</gene>
<protein>
    <submittedName>
        <fullName evidence="1">(Mediterranean fruit fly) hypothetical protein</fullName>
    </submittedName>
</protein>
<evidence type="ECO:0000313" key="2">
    <source>
        <dbReference type="Proteomes" id="UP000606786"/>
    </source>
</evidence>
<dbReference type="Proteomes" id="UP000606786">
    <property type="component" value="Unassembled WGS sequence"/>
</dbReference>
<dbReference type="AlphaFoldDB" id="A0A811UJ91"/>
<reference evidence="1" key="1">
    <citation type="submission" date="2020-11" db="EMBL/GenBank/DDBJ databases">
        <authorList>
            <person name="Whitehead M."/>
        </authorList>
    </citation>
    <scope>NUCLEOTIDE SEQUENCE</scope>
    <source>
        <strain evidence="1">EGII</strain>
    </source>
</reference>
<organism evidence="1 2">
    <name type="scientific">Ceratitis capitata</name>
    <name type="common">Mediterranean fruit fly</name>
    <name type="synonym">Tephritis capitata</name>
    <dbReference type="NCBI Taxonomy" id="7213"/>
    <lineage>
        <taxon>Eukaryota</taxon>
        <taxon>Metazoa</taxon>
        <taxon>Ecdysozoa</taxon>
        <taxon>Arthropoda</taxon>
        <taxon>Hexapoda</taxon>
        <taxon>Insecta</taxon>
        <taxon>Pterygota</taxon>
        <taxon>Neoptera</taxon>
        <taxon>Endopterygota</taxon>
        <taxon>Diptera</taxon>
        <taxon>Brachycera</taxon>
        <taxon>Muscomorpha</taxon>
        <taxon>Tephritoidea</taxon>
        <taxon>Tephritidae</taxon>
        <taxon>Ceratitis</taxon>
        <taxon>Ceratitis</taxon>
    </lineage>
</organism>
<name>A0A811UJ91_CERCA</name>
<sequence length="103" mass="11980">VINQPWCWPPLARKVSRTPLSSRAIHMQLYNAAVVSTYLQHQYQQHSHHNNNAANYKQQQQSNNINMLDFSGRSYVEPMESDEQQLESSAYPPPTFDFVCQEI</sequence>